<reference evidence="2" key="1">
    <citation type="submission" date="2019-06" db="EMBL/GenBank/DDBJ databases">
        <authorList>
            <person name="Deangelis K."/>
            <person name="Huntemann M."/>
            <person name="Clum A."/>
            <person name="Pillay M."/>
            <person name="Palaniappan K."/>
            <person name="Varghese N."/>
            <person name="Mikhailova N."/>
            <person name="Stamatis D."/>
            <person name="Reddy T."/>
            <person name="Daum C."/>
            <person name="Shapiro N."/>
            <person name="Ivanova N."/>
            <person name="Kyrpides N."/>
            <person name="Woyke T."/>
        </authorList>
    </citation>
    <scope>NUCLEOTIDE SEQUENCE [LARGE SCALE GENOMIC DNA]</scope>
    <source>
        <strain evidence="2">128R</strain>
    </source>
</reference>
<feature type="chain" id="PRO_5022221399" evidence="1">
    <location>
        <begin position="23"/>
        <end position="165"/>
    </location>
</feature>
<feature type="signal peptide" evidence="1">
    <location>
        <begin position="1"/>
        <end position="22"/>
    </location>
</feature>
<gene>
    <name evidence="2" type="ORF">FHU10_0159</name>
</gene>
<dbReference type="AlphaFoldDB" id="A0A542BMD8"/>
<evidence type="ECO:0000256" key="1">
    <source>
        <dbReference type="SAM" id="SignalP"/>
    </source>
</evidence>
<sequence>MNKSKLAILMLGALVFSANSFAGTISSKEQGMRNTVTKCISDIRMNAQNGPMGGKTILDVIYGSSGGAHKYCGSAASKTRSAITPGYNQQEKWEAEFQELYAEYTAIPKQDANKPNALNLIKKIRDLTAPNKLDGRHAQSKLYVYRAMMQELDTLDALLPSIEGQ</sequence>
<organism evidence="2">
    <name type="scientific">Serratia fonticola</name>
    <dbReference type="NCBI Taxonomy" id="47917"/>
    <lineage>
        <taxon>Bacteria</taxon>
        <taxon>Pseudomonadati</taxon>
        <taxon>Pseudomonadota</taxon>
        <taxon>Gammaproteobacteria</taxon>
        <taxon>Enterobacterales</taxon>
        <taxon>Yersiniaceae</taxon>
        <taxon>Serratia</taxon>
    </lineage>
</organism>
<protein>
    <submittedName>
        <fullName evidence="2">Uncharacterized protein</fullName>
    </submittedName>
</protein>
<proteinExistence type="predicted"/>
<keyword evidence="1" id="KW-0732">Signal</keyword>
<dbReference type="EMBL" id="VISQ01000001">
    <property type="protein sequence ID" value="TVZ67760.1"/>
    <property type="molecule type" value="Genomic_DNA"/>
</dbReference>
<reference evidence="2" key="2">
    <citation type="submission" date="2019-08" db="EMBL/GenBank/DDBJ databases">
        <title>Investigation of anaerobic lignin degradation for improved lignocellulosic biofuels.</title>
        <authorList>
            <person name="Deangelis K.PhD."/>
        </authorList>
    </citation>
    <scope>NUCLEOTIDE SEQUENCE [LARGE SCALE GENOMIC DNA]</scope>
    <source>
        <strain evidence="2">128R</strain>
    </source>
</reference>
<accession>A0A542BMD8</accession>
<dbReference type="OrthoDB" id="9903800at2"/>
<name>A0A542BMD8_SERFO</name>
<evidence type="ECO:0000313" key="2">
    <source>
        <dbReference type="EMBL" id="TVZ67760.1"/>
    </source>
</evidence>
<comment type="caution">
    <text evidence="2">The sequence shown here is derived from an EMBL/GenBank/DDBJ whole genome shotgun (WGS) entry which is preliminary data.</text>
</comment>